<accession>A0A835R499</accession>
<dbReference type="Gene3D" id="3.40.50.880">
    <property type="match status" value="1"/>
</dbReference>
<protein>
    <submittedName>
        <fullName evidence="2">Uncharacterized protein</fullName>
    </submittedName>
</protein>
<dbReference type="InterPro" id="IPR029062">
    <property type="entry name" value="Class_I_gatase-like"/>
</dbReference>
<dbReference type="PANTHER" id="PTHR43418:SF4">
    <property type="entry name" value="MULTIFUNCTIONAL TRYPTOPHAN BIOSYNTHESIS PROTEIN"/>
    <property type="match status" value="1"/>
</dbReference>
<dbReference type="GO" id="GO:0000162">
    <property type="term" value="P:L-tryptophan biosynthetic process"/>
    <property type="evidence" value="ECO:0007669"/>
    <property type="project" value="TreeGrafter"/>
</dbReference>
<keyword evidence="1" id="KW-0315">Glutamine amidotransferase</keyword>
<dbReference type="Proteomes" id="UP000639772">
    <property type="component" value="Unassembled WGS sequence"/>
</dbReference>
<name>A0A835R499_VANPL</name>
<dbReference type="InterPro" id="IPR050472">
    <property type="entry name" value="Anth_synth/Amidotransfase"/>
</dbReference>
<evidence type="ECO:0000313" key="2">
    <source>
        <dbReference type="EMBL" id="KAG0481889.1"/>
    </source>
</evidence>
<gene>
    <name evidence="2" type="ORF">HPP92_009973</name>
</gene>
<dbReference type="AlphaFoldDB" id="A0A835R499"/>
<proteinExistence type="predicted"/>
<dbReference type="PANTHER" id="PTHR43418">
    <property type="entry name" value="MULTIFUNCTIONAL TRYPTOPHAN BIOSYNTHESIS PROTEIN-RELATED"/>
    <property type="match status" value="1"/>
</dbReference>
<dbReference type="GO" id="GO:0004049">
    <property type="term" value="F:anthranilate synthase activity"/>
    <property type="evidence" value="ECO:0007669"/>
    <property type="project" value="TreeGrafter"/>
</dbReference>
<reference evidence="2 3" key="1">
    <citation type="journal article" date="2020" name="Nat. Food">
        <title>A phased Vanilla planifolia genome enables genetic improvement of flavour and production.</title>
        <authorList>
            <person name="Hasing T."/>
            <person name="Tang H."/>
            <person name="Brym M."/>
            <person name="Khazi F."/>
            <person name="Huang T."/>
            <person name="Chambers A.H."/>
        </authorList>
    </citation>
    <scope>NUCLEOTIDE SEQUENCE [LARGE SCALE GENOMIC DNA]</scope>
    <source>
        <tissue evidence="2">Leaf</tissue>
    </source>
</reference>
<dbReference type="OrthoDB" id="748336at2759"/>
<organism evidence="2 3">
    <name type="scientific">Vanilla planifolia</name>
    <name type="common">Vanilla</name>
    <dbReference type="NCBI Taxonomy" id="51239"/>
    <lineage>
        <taxon>Eukaryota</taxon>
        <taxon>Viridiplantae</taxon>
        <taxon>Streptophyta</taxon>
        <taxon>Embryophyta</taxon>
        <taxon>Tracheophyta</taxon>
        <taxon>Spermatophyta</taxon>
        <taxon>Magnoliopsida</taxon>
        <taxon>Liliopsida</taxon>
        <taxon>Asparagales</taxon>
        <taxon>Orchidaceae</taxon>
        <taxon>Vanilloideae</taxon>
        <taxon>Vanilleae</taxon>
        <taxon>Vanilla</taxon>
    </lineage>
</organism>
<dbReference type="SUPFAM" id="SSF52317">
    <property type="entry name" value="Class I glutamine amidotransferase-like"/>
    <property type="match status" value="1"/>
</dbReference>
<sequence length="110" mass="11947">MLASADSLQGHPNIRSLSRSPVIGFCLWSSNRASPEPVHGRLSEIVHSGCSLFNGIPSGEKSGFKVMRYHSLVIAAESLPEELVPIAWTSSFHPESIATCYDKADFRTSS</sequence>
<dbReference type="EMBL" id="JADCNM010000005">
    <property type="protein sequence ID" value="KAG0481889.1"/>
    <property type="molecule type" value="Genomic_DNA"/>
</dbReference>
<dbReference type="GO" id="GO:0005829">
    <property type="term" value="C:cytosol"/>
    <property type="evidence" value="ECO:0007669"/>
    <property type="project" value="TreeGrafter"/>
</dbReference>
<evidence type="ECO:0000313" key="3">
    <source>
        <dbReference type="Proteomes" id="UP000639772"/>
    </source>
</evidence>
<evidence type="ECO:0000256" key="1">
    <source>
        <dbReference type="ARBA" id="ARBA00022962"/>
    </source>
</evidence>
<comment type="caution">
    <text evidence="2">The sequence shown here is derived from an EMBL/GenBank/DDBJ whole genome shotgun (WGS) entry which is preliminary data.</text>
</comment>